<dbReference type="InterPro" id="IPR013094">
    <property type="entry name" value="AB_hydrolase_3"/>
</dbReference>
<dbReference type="InterPro" id="IPR050466">
    <property type="entry name" value="Carboxylest/Gibb_receptor"/>
</dbReference>
<dbReference type="AlphaFoldDB" id="A0A6A5YQ87"/>
<dbReference type="Gene3D" id="3.40.50.1820">
    <property type="entry name" value="alpha/beta hydrolase"/>
    <property type="match status" value="1"/>
</dbReference>
<dbReference type="SUPFAM" id="SSF53474">
    <property type="entry name" value="alpha/beta-Hydrolases"/>
    <property type="match status" value="1"/>
</dbReference>
<reference evidence="2" key="1">
    <citation type="journal article" date="2020" name="Stud. Mycol.">
        <title>101 Dothideomycetes genomes: a test case for predicting lifestyles and emergence of pathogens.</title>
        <authorList>
            <person name="Haridas S."/>
            <person name="Albert R."/>
            <person name="Binder M."/>
            <person name="Bloem J."/>
            <person name="Labutti K."/>
            <person name="Salamov A."/>
            <person name="Andreopoulos B."/>
            <person name="Baker S."/>
            <person name="Barry K."/>
            <person name="Bills G."/>
            <person name="Bluhm B."/>
            <person name="Cannon C."/>
            <person name="Castanera R."/>
            <person name="Culley D."/>
            <person name="Daum C."/>
            <person name="Ezra D."/>
            <person name="Gonzalez J."/>
            <person name="Henrissat B."/>
            <person name="Kuo A."/>
            <person name="Liang C."/>
            <person name="Lipzen A."/>
            <person name="Lutzoni F."/>
            <person name="Magnuson J."/>
            <person name="Mondo S."/>
            <person name="Nolan M."/>
            <person name="Ohm R."/>
            <person name="Pangilinan J."/>
            <person name="Park H.-J."/>
            <person name="Ramirez L."/>
            <person name="Alfaro M."/>
            <person name="Sun H."/>
            <person name="Tritt A."/>
            <person name="Yoshinaga Y."/>
            <person name="Zwiers L.-H."/>
            <person name="Turgeon B."/>
            <person name="Goodwin S."/>
            <person name="Spatafora J."/>
            <person name="Crous P."/>
            <person name="Grigoriev I."/>
        </authorList>
    </citation>
    <scope>NUCLEOTIDE SEQUENCE</scope>
    <source>
        <strain evidence="2">CBS 627.86</strain>
    </source>
</reference>
<protein>
    <submittedName>
        <fullName evidence="2">Alpha/Beta hydrolase protein</fullName>
    </submittedName>
</protein>
<sequence>MMVLQYLSAKLSVLPSIVRPLYDALTTRSLPWSLRWRTLTLFPINILTALLTSPTWLFNNRYSVIYVPTRSGPKRCLVYLPPEEKDESKSNIGQEKQRPLHIDAHGGAFLGGLAEYNARWCSFLSDRTGAVVISVQYRSAPRYTYPAAHEDVDDIVTYLLTHASDFNINVDTELLTLGGSSAGANLLLSTSQSLVKRNGIKPLAFISFCPVLDLRVPPSQKPKPPSFPKQDPSRFLMPLFDAYAAPVRPECDGDARLHPILARKEALPRDVLVVVAGIDILAHEQLSFVERVQGELEGEGNPEGRRVEARVFERAFHGWLECKCLP</sequence>
<dbReference type="GO" id="GO:0016787">
    <property type="term" value="F:hydrolase activity"/>
    <property type="evidence" value="ECO:0007669"/>
    <property type="project" value="UniProtKB-KW"/>
</dbReference>
<keyword evidence="2" id="KW-0378">Hydrolase</keyword>
<gene>
    <name evidence="2" type="ORF">BDV96DRAFT_264433</name>
</gene>
<evidence type="ECO:0000313" key="2">
    <source>
        <dbReference type="EMBL" id="KAF2108358.1"/>
    </source>
</evidence>
<dbReference type="InterPro" id="IPR029058">
    <property type="entry name" value="AB_hydrolase_fold"/>
</dbReference>
<accession>A0A6A5YQ87</accession>
<evidence type="ECO:0000259" key="1">
    <source>
        <dbReference type="Pfam" id="PF07859"/>
    </source>
</evidence>
<dbReference type="PANTHER" id="PTHR23024:SF584">
    <property type="entry name" value="FAMILY PROTEIN, PUTATIVE (AFU_ORTHOLOGUE AFUA_3G14530)-RELATED"/>
    <property type="match status" value="1"/>
</dbReference>
<feature type="domain" description="Alpha/beta hydrolase fold-3" evidence="1">
    <location>
        <begin position="104"/>
        <end position="320"/>
    </location>
</feature>
<name>A0A6A5YQ87_9PLEO</name>
<dbReference type="OrthoDB" id="408631at2759"/>
<organism evidence="2 3">
    <name type="scientific">Lophiotrema nucula</name>
    <dbReference type="NCBI Taxonomy" id="690887"/>
    <lineage>
        <taxon>Eukaryota</taxon>
        <taxon>Fungi</taxon>
        <taxon>Dikarya</taxon>
        <taxon>Ascomycota</taxon>
        <taxon>Pezizomycotina</taxon>
        <taxon>Dothideomycetes</taxon>
        <taxon>Pleosporomycetidae</taxon>
        <taxon>Pleosporales</taxon>
        <taxon>Lophiotremataceae</taxon>
        <taxon>Lophiotrema</taxon>
    </lineage>
</organism>
<evidence type="ECO:0000313" key="3">
    <source>
        <dbReference type="Proteomes" id="UP000799770"/>
    </source>
</evidence>
<proteinExistence type="predicted"/>
<dbReference type="EMBL" id="ML977348">
    <property type="protein sequence ID" value="KAF2108358.1"/>
    <property type="molecule type" value="Genomic_DNA"/>
</dbReference>
<dbReference type="Proteomes" id="UP000799770">
    <property type="component" value="Unassembled WGS sequence"/>
</dbReference>
<dbReference type="PANTHER" id="PTHR23024">
    <property type="entry name" value="ARYLACETAMIDE DEACETYLASE"/>
    <property type="match status" value="1"/>
</dbReference>
<keyword evidence="3" id="KW-1185">Reference proteome</keyword>
<dbReference type="Pfam" id="PF07859">
    <property type="entry name" value="Abhydrolase_3"/>
    <property type="match status" value="1"/>
</dbReference>